<proteinExistence type="predicted"/>
<organism evidence="10 11">
    <name type="scientific">Salix dunnii</name>
    <dbReference type="NCBI Taxonomy" id="1413687"/>
    <lineage>
        <taxon>Eukaryota</taxon>
        <taxon>Viridiplantae</taxon>
        <taxon>Streptophyta</taxon>
        <taxon>Embryophyta</taxon>
        <taxon>Tracheophyta</taxon>
        <taxon>Spermatophyta</taxon>
        <taxon>Magnoliopsida</taxon>
        <taxon>eudicotyledons</taxon>
        <taxon>Gunneridae</taxon>
        <taxon>Pentapetalae</taxon>
        <taxon>rosids</taxon>
        <taxon>fabids</taxon>
        <taxon>Malpighiales</taxon>
        <taxon>Salicaceae</taxon>
        <taxon>Saliceae</taxon>
        <taxon>Salix</taxon>
    </lineage>
</organism>
<dbReference type="OrthoDB" id="676979at2759"/>
<dbReference type="GO" id="GO:0016020">
    <property type="term" value="C:membrane"/>
    <property type="evidence" value="ECO:0007669"/>
    <property type="project" value="UniProtKB-SubCell"/>
</dbReference>
<name>A0A835TFA7_9ROSI</name>
<evidence type="ECO:0000256" key="6">
    <source>
        <dbReference type="ARBA" id="ARBA00022989"/>
    </source>
</evidence>
<evidence type="ECO:0000256" key="9">
    <source>
        <dbReference type="ARBA" id="ARBA00023180"/>
    </source>
</evidence>
<dbReference type="EMBL" id="JADGMS010000002">
    <property type="protein sequence ID" value="KAF9686821.1"/>
    <property type="molecule type" value="Genomic_DNA"/>
</dbReference>
<dbReference type="InterPro" id="IPR032675">
    <property type="entry name" value="LRR_dom_sf"/>
</dbReference>
<evidence type="ECO:0000256" key="5">
    <source>
        <dbReference type="ARBA" id="ARBA00022737"/>
    </source>
</evidence>
<evidence type="ECO:0000256" key="4">
    <source>
        <dbReference type="ARBA" id="ARBA00022729"/>
    </source>
</evidence>
<dbReference type="AlphaFoldDB" id="A0A835TFA7"/>
<sequence>MPLLTLLSFTSCKNLRKLLSYKCFTEMPVSLSDVSSSSFGADLELVVIENPALAGSLDGITAKLKILRFLDLSQNYFDGYVPLNGGNLTRLLKLDLSHGGFSGKIPEFDQFTELGVFGPEFRQLPTCHLGLECNKLEGTVHEMLGFLERGYEINVEDKIKIQAISLR</sequence>
<evidence type="ECO:0000256" key="8">
    <source>
        <dbReference type="ARBA" id="ARBA00023170"/>
    </source>
</evidence>
<evidence type="ECO:0000256" key="1">
    <source>
        <dbReference type="ARBA" id="ARBA00004479"/>
    </source>
</evidence>
<comment type="caution">
    <text evidence="10">The sequence shown here is derived from an EMBL/GenBank/DDBJ whole genome shotgun (WGS) entry which is preliminary data.</text>
</comment>
<keyword evidence="8" id="KW-0675">Receptor</keyword>
<dbReference type="PANTHER" id="PTHR27000:SF444">
    <property type="entry name" value="LRR RECEPTOR-LIKE SERINE_THREONINE-PROTEIN KINASE GSO1"/>
    <property type="match status" value="1"/>
</dbReference>
<evidence type="ECO:0000313" key="10">
    <source>
        <dbReference type="EMBL" id="KAF9686821.1"/>
    </source>
</evidence>
<comment type="subcellular location">
    <subcellularLocation>
        <location evidence="1">Membrane</location>
        <topology evidence="1">Single-pass type I membrane protein</topology>
    </subcellularLocation>
</comment>
<dbReference type="SUPFAM" id="SSF52058">
    <property type="entry name" value="L domain-like"/>
    <property type="match status" value="1"/>
</dbReference>
<gene>
    <name evidence="10" type="ORF">SADUNF_Sadunf02G0029600</name>
</gene>
<evidence type="ECO:0000256" key="3">
    <source>
        <dbReference type="ARBA" id="ARBA00022692"/>
    </source>
</evidence>
<keyword evidence="3" id="KW-0812">Transmembrane</keyword>
<dbReference type="PANTHER" id="PTHR27000">
    <property type="entry name" value="LEUCINE-RICH REPEAT RECEPTOR-LIKE PROTEIN KINASE FAMILY PROTEIN-RELATED"/>
    <property type="match status" value="1"/>
</dbReference>
<reference evidence="10 11" key="1">
    <citation type="submission" date="2020-10" db="EMBL/GenBank/DDBJ databases">
        <title>Plant Genome Project.</title>
        <authorList>
            <person name="Zhang R.-G."/>
        </authorList>
    </citation>
    <scope>NUCLEOTIDE SEQUENCE [LARGE SCALE GENOMIC DNA]</scope>
    <source>
        <strain evidence="10">FAFU-HL-1</strain>
        <tissue evidence="10">Leaf</tissue>
    </source>
</reference>
<keyword evidence="2" id="KW-0433">Leucine-rich repeat</keyword>
<protein>
    <submittedName>
        <fullName evidence="10">Uncharacterized protein</fullName>
    </submittedName>
</protein>
<evidence type="ECO:0000256" key="7">
    <source>
        <dbReference type="ARBA" id="ARBA00023136"/>
    </source>
</evidence>
<keyword evidence="9" id="KW-0325">Glycoprotein</keyword>
<accession>A0A835TFA7</accession>
<keyword evidence="11" id="KW-1185">Reference proteome</keyword>
<keyword evidence="4" id="KW-0732">Signal</keyword>
<keyword evidence="7" id="KW-0472">Membrane</keyword>
<dbReference type="Gene3D" id="3.80.10.10">
    <property type="entry name" value="Ribonuclease Inhibitor"/>
    <property type="match status" value="1"/>
</dbReference>
<keyword evidence="6" id="KW-1133">Transmembrane helix</keyword>
<keyword evidence="5" id="KW-0677">Repeat</keyword>
<evidence type="ECO:0000313" key="11">
    <source>
        <dbReference type="Proteomes" id="UP000657918"/>
    </source>
</evidence>
<dbReference type="Proteomes" id="UP000657918">
    <property type="component" value="Unassembled WGS sequence"/>
</dbReference>
<evidence type="ECO:0000256" key="2">
    <source>
        <dbReference type="ARBA" id="ARBA00022614"/>
    </source>
</evidence>